<feature type="domain" description="Immunity MXAN-0049 protein" evidence="1">
    <location>
        <begin position="103"/>
        <end position="172"/>
    </location>
</feature>
<dbReference type="KEGG" id="plon:Pla110_46580"/>
<evidence type="ECO:0000313" key="3">
    <source>
        <dbReference type="Proteomes" id="UP000317178"/>
    </source>
</evidence>
<evidence type="ECO:0000259" key="1">
    <source>
        <dbReference type="Pfam" id="PF07791"/>
    </source>
</evidence>
<dbReference type="Proteomes" id="UP000317178">
    <property type="component" value="Chromosome"/>
</dbReference>
<reference evidence="2 3" key="1">
    <citation type="submission" date="2019-02" db="EMBL/GenBank/DDBJ databases">
        <title>Deep-cultivation of Planctomycetes and their phenomic and genomic characterization uncovers novel biology.</title>
        <authorList>
            <person name="Wiegand S."/>
            <person name="Jogler M."/>
            <person name="Boedeker C."/>
            <person name="Pinto D."/>
            <person name="Vollmers J."/>
            <person name="Rivas-Marin E."/>
            <person name="Kohn T."/>
            <person name="Peeters S.H."/>
            <person name="Heuer A."/>
            <person name="Rast P."/>
            <person name="Oberbeckmann S."/>
            <person name="Bunk B."/>
            <person name="Jeske O."/>
            <person name="Meyerdierks A."/>
            <person name="Storesund J.E."/>
            <person name="Kallscheuer N."/>
            <person name="Luecker S."/>
            <person name="Lage O.M."/>
            <person name="Pohl T."/>
            <person name="Merkel B.J."/>
            <person name="Hornburger P."/>
            <person name="Mueller R.-W."/>
            <person name="Bruemmer F."/>
            <person name="Labrenz M."/>
            <person name="Spormann A.M."/>
            <person name="Op den Camp H."/>
            <person name="Overmann J."/>
            <person name="Amann R."/>
            <person name="Jetten M.S.M."/>
            <person name="Mascher T."/>
            <person name="Medema M.H."/>
            <person name="Devos D.P."/>
            <person name="Kaster A.-K."/>
            <person name="Ovreas L."/>
            <person name="Rohde M."/>
            <person name="Galperin M.Y."/>
            <person name="Jogler C."/>
        </authorList>
    </citation>
    <scope>NUCLEOTIDE SEQUENCE [LARGE SCALE GENOMIC DNA]</scope>
    <source>
        <strain evidence="2 3">Pla110</strain>
    </source>
</reference>
<proteinExistence type="predicted"/>
<dbReference type="Pfam" id="PF07791">
    <property type="entry name" value="Imm11"/>
    <property type="match status" value="1"/>
</dbReference>
<organism evidence="2 3">
    <name type="scientific">Polystyrenella longa</name>
    <dbReference type="NCBI Taxonomy" id="2528007"/>
    <lineage>
        <taxon>Bacteria</taxon>
        <taxon>Pseudomonadati</taxon>
        <taxon>Planctomycetota</taxon>
        <taxon>Planctomycetia</taxon>
        <taxon>Planctomycetales</taxon>
        <taxon>Planctomycetaceae</taxon>
        <taxon>Polystyrenella</taxon>
    </lineage>
</organism>
<dbReference type="OrthoDB" id="5881728at2"/>
<accession>A0A518CUJ9</accession>
<dbReference type="AlphaFoldDB" id="A0A518CUJ9"/>
<evidence type="ECO:0000313" key="2">
    <source>
        <dbReference type="EMBL" id="QDU82895.1"/>
    </source>
</evidence>
<dbReference type="EMBL" id="CP036281">
    <property type="protein sequence ID" value="QDU82895.1"/>
    <property type="molecule type" value="Genomic_DNA"/>
</dbReference>
<gene>
    <name evidence="2" type="ORF">Pla110_46580</name>
</gene>
<protein>
    <recommendedName>
        <fullName evidence="1">Immunity MXAN-0049 protein domain-containing protein</fullName>
    </recommendedName>
</protein>
<dbReference type="RefSeq" id="WP_144999448.1">
    <property type="nucleotide sequence ID" value="NZ_CP036281.1"/>
</dbReference>
<dbReference type="InterPro" id="IPR012433">
    <property type="entry name" value="Imm11"/>
</dbReference>
<sequence length="217" mass="24759">MKTQSIFEIQYDSLNYRYLKLTSHVRSGYPLSYGRPLVETPDWSFCYLSLEEDVADEFELMEIDDGGDPVLAERRFQAGVADCTFPLGFVAPIFSTRAKEILAHVFEQTGQLFPVQVESETFYVFNCTRLLDAVDSATSEVRYTEGGRPVDFIRLNFKEDVLTGETLFKTRWPPPPESITGVDYSEISPPLKLFATQTFVDLVSKNELTRFDFIPVT</sequence>
<name>A0A518CUJ9_9PLAN</name>
<keyword evidence="3" id="KW-1185">Reference proteome</keyword>